<proteinExistence type="predicted"/>
<dbReference type="AlphaFoldDB" id="A0AAW0XNI7"/>
<reference evidence="2 3" key="1">
    <citation type="journal article" date="2024" name="BMC Genomics">
        <title>Genome assembly of redclaw crayfish (Cherax quadricarinatus) provides insights into its immune adaptation and hypoxia tolerance.</title>
        <authorList>
            <person name="Liu Z."/>
            <person name="Zheng J."/>
            <person name="Li H."/>
            <person name="Fang K."/>
            <person name="Wang S."/>
            <person name="He J."/>
            <person name="Zhou D."/>
            <person name="Weng S."/>
            <person name="Chi M."/>
            <person name="Gu Z."/>
            <person name="He J."/>
            <person name="Li F."/>
            <person name="Wang M."/>
        </authorList>
    </citation>
    <scope>NUCLEOTIDE SEQUENCE [LARGE SCALE GENOMIC DNA]</scope>
    <source>
        <strain evidence="2">ZL_2023a</strain>
    </source>
</reference>
<evidence type="ECO:0000313" key="3">
    <source>
        <dbReference type="Proteomes" id="UP001445076"/>
    </source>
</evidence>
<organism evidence="2 3">
    <name type="scientific">Cherax quadricarinatus</name>
    <name type="common">Australian red claw crayfish</name>
    <dbReference type="NCBI Taxonomy" id="27406"/>
    <lineage>
        <taxon>Eukaryota</taxon>
        <taxon>Metazoa</taxon>
        <taxon>Ecdysozoa</taxon>
        <taxon>Arthropoda</taxon>
        <taxon>Crustacea</taxon>
        <taxon>Multicrustacea</taxon>
        <taxon>Malacostraca</taxon>
        <taxon>Eumalacostraca</taxon>
        <taxon>Eucarida</taxon>
        <taxon>Decapoda</taxon>
        <taxon>Pleocyemata</taxon>
        <taxon>Astacidea</taxon>
        <taxon>Parastacoidea</taxon>
        <taxon>Parastacidae</taxon>
        <taxon>Cherax</taxon>
    </lineage>
</organism>
<evidence type="ECO:0000256" key="1">
    <source>
        <dbReference type="SAM" id="MobiDB-lite"/>
    </source>
</evidence>
<feature type="compositionally biased region" description="Low complexity" evidence="1">
    <location>
        <begin position="72"/>
        <end position="84"/>
    </location>
</feature>
<feature type="non-terminal residue" evidence="2">
    <location>
        <position position="217"/>
    </location>
</feature>
<gene>
    <name evidence="2" type="ORF">OTU49_002246</name>
</gene>
<feature type="region of interest" description="Disordered" evidence="1">
    <location>
        <begin position="1"/>
        <end position="115"/>
    </location>
</feature>
<feature type="non-terminal residue" evidence="2">
    <location>
        <position position="1"/>
    </location>
</feature>
<comment type="caution">
    <text evidence="2">The sequence shown here is derived from an EMBL/GenBank/DDBJ whole genome shotgun (WGS) entry which is preliminary data.</text>
</comment>
<dbReference type="Proteomes" id="UP001445076">
    <property type="component" value="Unassembled WGS sequence"/>
</dbReference>
<evidence type="ECO:0008006" key="4">
    <source>
        <dbReference type="Google" id="ProtNLM"/>
    </source>
</evidence>
<keyword evidence="3" id="KW-1185">Reference proteome</keyword>
<feature type="compositionally biased region" description="Basic and acidic residues" evidence="1">
    <location>
        <begin position="9"/>
        <end position="20"/>
    </location>
</feature>
<accession>A0AAW0XNI7</accession>
<name>A0AAW0XNI7_CHEQU</name>
<evidence type="ECO:0000313" key="2">
    <source>
        <dbReference type="EMBL" id="KAK8741498.1"/>
    </source>
</evidence>
<protein>
    <recommendedName>
        <fullName evidence="4">CARMIL C-terminal domain-containing protein</fullName>
    </recommendedName>
</protein>
<sequence>VSEQQPVIVKRESESTKKSSDILSICDMNSKPVGGGLKEKESSPKVLQPLTTENGTTTRQFHKVDSLKVPSDDVSPPLSSPESTETPERKTLKSILKRMSREDSRGNLLPPDGADLRRLMKAPTVEGFVARRSKLSKSVSFQRKTLSSPPPPALLDELKNSQSLDTPRNTVPEILPSNVVSTAAKESAKDRTNDSCTTNTDGVNKLMVKLGSMGLDG</sequence>
<feature type="compositionally biased region" description="Polar residues" evidence="1">
    <location>
        <begin position="49"/>
        <end position="59"/>
    </location>
</feature>
<dbReference type="EMBL" id="JARKIK010000030">
    <property type="protein sequence ID" value="KAK8741498.1"/>
    <property type="molecule type" value="Genomic_DNA"/>
</dbReference>